<dbReference type="GO" id="GO:0005886">
    <property type="term" value="C:plasma membrane"/>
    <property type="evidence" value="ECO:0007669"/>
    <property type="project" value="UniProtKB-SubCell"/>
</dbReference>
<dbReference type="Gene3D" id="1.10.287.950">
    <property type="entry name" value="Methyl-accepting chemotaxis protein"/>
    <property type="match status" value="1"/>
</dbReference>
<dbReference type="EMBL" id="FO203522">
    <property type="protein sequence ID" value="CCO25383.1"/>
    <property type="molecule type" value="Genomic_DNA"/>
</dbReference>
<evidence type="ECO:0000256" key="7">
    <source>
        <dbReference type="ARBA" id="ARBA00023224"/>
    </source>
</evidence>
<evidence type="ECO:0000259" key="12">
    <source>
        <dbReference type="PROSITE" id="PS50111"/>
    </source>
</evidence>
<feature type="domain" description="HAMP" evidence="13">
    <location>
        <begin position="322"/>
        <end position="375"/>
    </location>
</feature>
<feature type="domain" description="Methyl-accepting transducer" evidence="12">
    <location>
        <begin position="423"/>
        <end position="659"/>
    </location>
</feature>
<evidence type="ECO:0000256" key="5">
    <source>
        <dbReference type="ARBA" id="ARBA00022989"/>
    </source>
</evidence>
<dbReference type="Pfam" id="PF00015">
    <property type="entry name" value="MCPsignal"/>
    <property type="match status" value="1"/>
</dbReference>
<dbReference type="InterPro" id="IPR029151">
    <property type="entry name" value="Sensor-like_sf"/>
</dbReference>
<evidence type="ECO:0000259" key="13">
    <source>
        <dbReference type="PROSITE" id="PS50885"/>
    </source>
</evidence>
<dbReference type="Pfam" id="PF02743">
    <property type="entry name" value="dCache_1"/>
    <property type="match status" value="1"/>
</dbReference>
<dbReference type="SMART" id="SM00304">
    <property type="entry name" value="HAMP"/>
    <property type="match status" value="1"/>
</dbReference>
<evidence type="ECO:0000256" key="6">
    <source>
        <dbReference type="ARBA" id="ARBA00023136"/>
    </source>
</evidence>
<evidence type="ECO:0000256" key="2">
    <source>
        <dbReference type="ARBA" id="ARBA00022475"/>
    </source>
</evidence>
<comment type="similarity">
    <text evidence="8">Belongs to the methyl-accepting chemotaxis (MCP) protein family.</text>
</comment>
<evidence type="ECO:0000256" key="1">
    <source>
        <dbReference type="ARBA" id="ARBA00004651"/>
    </source>
</evidence>
<keyword evidence="3" id="KW-0145">Chemotaxis</keyword>
<keyword evidence="2" id="KW-1003">Cell membrane</keyword>
<dbReference type="FunFam" id="1.10.287.950:FF:000001">
    <property type="entry name" value="Methyl-accepting chemotaxis sensory transducer"/>
    <property type="match status" value="1"/>
</dbReference>
<reference evidence="14 15" key="1">
    <citation type="submission" date="2012-10" db="EMBL/GenBank/DDBJ databases">
        <authorList>
            <person name="Genoscope - CEA"/>
        </authorList>
    </citation>
    <scope>NUCLEOTIDE SEQUENCE [LARGE SCALE GENOMIC DNA]</scope>
    <source>
        <strain evidence="15">AM13 / DSM 14728</strain>
    </source>
</reference>
<dbReference type="SUPFAM" id="SSF103190">
    <property type="entry name" value="Sensory domain-like"/>
    <property type="match status" value="1"/>
</dbReference>
<dbReference type="OrthoDB" id="5348717at2"/>
<dbReference type="CDD" id="cd12912">
    <property type="entry name" value="PDC2_MCP_like"/>
    <property type="match status" value="1"/>
</dbReference>
<sequence>MKLNIKNKLILMILVAVILSVGGLSSIAYFKMIGMAESFFAESSLNELKQVDNFVSQFMKEAMLNTKYLALDEATIDSLGNNLNFTIDPDLDRISRESMNDKGKAAFDFFENMIKSHPVYSFAFVGMKDGGFNMYPEDSMPKGYDPRARPWYTESLSASGDTSFSKAYKSTTGQAVSTVTAKIVKNGELIGVVGIDIKLSSLTDVIAGIKIGKSGYIMLMEADNTILSDPAHKDFIFKQADKVDNAGLTALSRLNNEMTTLMVDGTEKFVRVYTSPHLGWKLALMIDRSEIMRGAYNTLKDTILIGLGIALVLCFLGWIVARTIAAPIQLLVGAAQSVSKGDFEAIPDESRFSGELLTLQQALKNMVDDLVALLKTTEEKGLEAEEQTKLAKKALAEAEVARGEAETAKRDGMLQAAEHLEKIVDQVTSASQELSAQIEQSKAGADLQRERTTEAATAMEEMNASVFEVAQNASQAAESADDAKNQAEGGGKIVQNVIASIGEVHVAAGSMSEGLEKLGKQAEGIGQIMNVITDIADQTNLLALNAAIEAARAGEAGRGFAVVADEVRKLAEKTMDATKEVGQAVSAIQSGTNNSINDMEKASGMIETSTGYASDAGKSLSAIVESVDSTADQVRAIATASEEQSAASEEINRNTDEVNRIASETSQAMAESAQAVHELSRLSEELQGVIDDLKNV</sequence>
<dbReference type="CDD" id="cd12913">
    <property type="entry name" value="PDC1_MCP_like"/>
    <property type="match status" value="1"/>
</dbReference>
<evidence type="ECO:0000256" key="10">
    <source>
        <dbReference type="SAM" id="Coils"/>
    </source>
</evidence>
<evidence type="ECO:0000256" key="4">
    <source>
        <dbReference type="ARBA" id="ARBA00022692"/>
    </source>
</evidence>
<evidence type="ECO:0000256" key="9">
    <source>
        <dbReference type="PROSITE-ProRule" id="PRU00284"/>
    </source>
</evidence>
<name>L0RF27_9BACT</name>
<dbReference type="InterPro" id="IPR003660">
    <property type="entry name" value="HAMP_dom"/>
</dbReference>
<dbReference type="SUPFAM" id="SSF58104">
    <property type="entry name" value="Methyl-accepting chemotaxis protein (MCP) signaling domain"/>
    <property type="match status" value="1"/>
</dbReference>
<dbReference type="InterPro" id="IPR004089">
    <property type="entry name" value="MCPsignal_dom"/>
</dbReference>
<dbReference type="PATRIC" id="fig|1121451.3.peg.3320"/>
<dbReference type="Gene3D" id="6.10.340.10">
    <property type="match status" value="1"/>
</dbReference>
<accession>L0RF27</accession>
<feature type="transmembrane region" description="Helical" evidence="11">
    <location>
        <begin position="302"/>
        <end position="321"/>
    </location>
</feature>
<dbReference type="RefSeq" id="WP_015337980.1">
    <property type="nucleotide sequence ID" value="NC_020055.1"/>
</dbReference>
<comment type="subcellular location">
    <subcellularLocation>
        <location evidence="1">Cell membrane</location>
        <topology evidence="1">Multi-pass membrane protein</topology>
    </subcellularLocation>
</comment>
<dbReference type="KEGG" id="dhy:DESAM_23116"/>
<dbReference type="SMART" id="SM00283">
    <property type="entry name" value="MA"/>
    <property type="match status" value="1"/>
</dbReference>
<feature type="transmembrane region" description="Helical" evidence="11">
    <location>
        <begin position="12"/>
        <end position="30"/>
    </location>
</feature>
<evidence type="ECO:0000256" key="3">
    <source>
        <dbReference type="ARBA" id="ARBA00022500"/>
    </source>
</evidence>
<evidence type="ECO:0000313" key="14">
    <source>
        <dbReference type="EMBL" id="CCO25383.1"/>
    </source>
</evidence>
<keyword evidence="6 11" id="KW-0472">Membrane</keyword>
<dbReference type="Gene3D" id="3.30.450.20">
    <property type="entry name" value="PAS domain"/>
    <property type="match status" value="2"/>
</dbReference>
<keyword evidence="5 11" id="KW-1133">Transmembrane helix</keyword>
<proteinExistence type="inferred from homology"/>
<dbReference type="GO" id="GO:0006935">
    <property type="term" value="P:chemotaxis"/>
    <property type="evidence" value="ECO:0007669"/>
    <property type="project" value="UniProtKB-KW"/>
</dbReference>
<protein>
    <submittedName>
        <fullName evidence="14">Methyl-accepting chemotaxis sensory transducer with Cache sensor</fullName>
    </submittedName>
</protein>
<keyword evidence="15" id="KW-1185">Reference proteome</keyword>
<dbReference type="Proteomes" id="UP000010808">
    <property type="component" value="Chromosome"/>
</dbReference>
<dbReference type="HOGENOM" id="CLU_000445_107_19_7"/>
<dbReference type="CDD" id="cd06225">
    <property type="entry name" value="HAMP"/>
    <property type="match status" value="1"/>
</dbReference>
<dbReference type="GO" id="GO:0007165">
    <property type="term" value="P:signal transduction"/>
    <property type="evidence" value="ECO:0007669"/>
    <property type="project" value="UniProtKB-KW"/>
</dbReference>
<keyword evidence="4 11" id="KW-0812">Transmembrane</keyword>
<evidence type="ECO:0000256" key="8">
    <source>
        <dbReference type="ARBA" id="ARBA00029447"/>
    </source>
</evidence>
<organism evidence="14 15">
    <name type="scientific">Maridesulfovibrio hydrothermalis AM13 = DSM 14728</name>
    <dbReference type="NCBI Taxonomy" id="1121451"/>
    <lineage>
        <taxon>Bacteria</taxon>
        <taxon>Pseudomonadati</taxon>
        <taxon>Thermodesulfobacteriota</taxon>
        <taxon>Desulfovibrionia</taxon>
        <taxon>Desulfovibrionales</taxon>
        <taxon>Desulfovibrionaceae</taxon>
        <taxon>Maridesulfovibrio</taxon>
    </lineage>
</organism>
<dbReference type="Pfam" id="PF00672">
    <property type="entry name" value="HAMP"/>
    <property type="match status" value="1"/>
</dbReference>
<dbReference type="PANTHER" id="PTHR32089">
    <property type="entry name" value="METHYL-ACCEPTING CHEMOTAXIS PROTEIN MCPB"/>
    <property type="match status" value="1"/>
</dbReference>
<dbReference type="PANTHER" id="PTHR32089:SF112">
    <property type="entry name" value="LYSOZYME-LIKE PROTEIN-RELATED"/>
    <property type="match status" value="1"/>
</dbReference>
<gene>
    <name evidence="14" type="ORF">DESAM_23116</name>
</gene>
<dbReference type="PROSITE" id="PS50885">
    <property type="entry name" value="HAMP"/>
    <property type="match status" value="1"/>
</dbReference>
<keyword evidence="7 9" id="KW-0807">Transducer</keyword>
<dbReference type="AlphaFoldDB" id="L0RF27"/>
<dbReference type="CDD" id="cd11386">
    <property type="entry name" value="MCP_signal"/>
    <property type="match status" value="1"/>
</dbReference>
<dbReference type="eggNOG" id="COG0840">
    <property type="taxonomic scope" value="Bacteria"/>
</dbReference>
<dbReference type="PROSITE" id="PS50111">
    <property type="entry name" value="CHEMOTAXIS_TRANSDUC_2"/>
    <property type="match status" value="1"/>
</dbReference>
<evidence type="ECO:0000256" key="11">
    <source>
        <dbReference type="SAM" id="Phobius"/>
    </source>
</evidence>
<dbReference type="STRING" id="1121451.DESAM_23116"/>
<evidence type="ECO:0000313" key="15">
    <source>
        <dbReference type="Proteomes" id="UP000010808"/>
    </source>
</evidence>
<keyword evidence="10" id="KW-0175">Coiled coil</keyword>
<dbReference type="InterPro" id="IPR033479">
    <property type="entry name" value="dCache_1"/>
</dbReference>
<feature type="coiled-coil region" evidence="10">
    <location>
        <begin position="360"/>
        <end position="411"/>
    </location>
</feature>